<dbReference type="Proteomes" id="UP000606274">
    <property type="component" value="Unassembled WGS sequence"/>
</dbReference>
<reference evidence="6" key="1">
    <citation type="submission" date="2020-08" db="EMBL/GenBank/DDBJ databases">
        <title>Chromosome-level assembly of Southern catfish (Silurus meridionalis) provides insights into visual adaptation to the nocturnal and benthic lifestyles.</title>
        <authorList>
            <person name="Zhang Y."/>
            <person name="Wang D."/>
            <person name="Peng Z."/>
        </authorList>
    </citation>
    <scope>NUCLEOTIDE SEQUENCE</scope>
    <source>
        <strain evidence="6">SWU-2019-XX</strain>
        <tissue evidence="6">Muscle</tissue>
    </source>
</reference>
<dbReference type="GO" id="GO:0004523">
    <property type="term" value="F:RNA-DNA hybrid ribonuclease activity"/>
    <property type="evidence" value="ECO:0007669"/>
    <property type="project" value="UniProtKB-EC"/>
</dbReference>
<dbReference type="EMBL" id="JABFDY010000004">
    <property type="protein sequence ID" value="KAF7709013.1"/>
    <property type="molecule type" value="Genomic_DNA"/>
</dbReference>
<dbReference type="SUPFAM" id="SSF56672">
    <property type="entry name" value="DNA/RNA polymerases"/>
    <property type="match status" value="1"/>
</dbReference>
<feature type="non-terminal residue" evidence="6">
    <location>
        <position position="485"/>
    </location>
</feature>
<evidence type="ECO:0000256" key="3">
    <source>
        <dbReference type="ARBA" id="ARBA00039658"/>
    </source>
</evidence>
<comment type="similarity">
    <text evidence="1">Belongs to the beta type-B retroviral polymerase family. HERV class-II K(HML-2) pol subfamily.</text>
</comment>
<name>A0A8T0BRK1_SILME</name>
<dbReference type="PROSITE" id="PS50994">
    <property type="entry name" value="INTEGRASE"/>
    <property type="match status" value="1"/>
</dbReference>
<dbReference type="Pfam" id="PF17921">
    <property type="entry name" value="Integrase_H2C2"/>
    <property type="match status" value="1"/>
</dbReference>
<gene>
    <name evidence="6" type="ORF">HF521_018070</name>
</gene>
<sequence>IDPSVKPVEQPLRRIPFNLRGAVERKIKELVDMDIIEPAKGPTPWVNPVVIVPKANSEIRLCLDMRQANRAIVRERYPIPTVDEILQGVNGSTIFSKLNLKWGYHQLELSPESREITTFAVHNGVYRYKRLIFSVSSASEQSQHEIANALAGIDGVENISDDVIVHAGDQETHDQRLHMVMERLSERGLTLNPEKCQFNMSKLIFMGILLSEKGIGPTEERVRAVREAREPKTASEVRSFLGLVGYSSRFIEQFATLSEPLRRLTKKEIQFEALALAHEGHLGIVGTKQHLRSKVWRPGMDKAAEKYCKSCHGCQVVSRPDAPEPLRPTTLPDGPWQDVAIDLLGPFPTGHSILVVVDYYSRYYEYEILTSTISDKIIDSLESIFSRHGLPITCRSDQGPQFKSEQFTVFCESNGIKHQRTTPKWAQANGEVERQNSSIMKRIQIAQAEGLDWKKELRKYVSAYRSIEHPTTGKSPAELLFNRKI</sequence>
<evidence type="ECO:0000259" key="5">
    <source>
        <dbReference type="PROSITE" id="PS50994"/>
    </source>
</evidence>
<dbReference type="PANTHER" id="PTHR37984">
    <property type="entry name" value="PROTEIN CBG26694"/>
    <property type="match status" value="1"/>
</dbReference>
<evidence type="ECO:0000256" key="1">
    <source>
        <dbReference type="ARBA" id="ARBA00010879"/>
    </source>
</evidence>
<evidence type="ECO:0000256" key="2">
    <source>
        <dbReference type="ARBA" id="ARBA00012180"/>
    </source>
</evidence>
<dbReference type="GO" id="GO:0015074">
    <property type="term" value="P:DNA integration"/>
    <property type="evidence" value="ECO:0007669"/>
    <property type="project" value="InterPro"/>
</dbReference>
<dbReference type="Pfam" id="PF00665">
    <property type="entry name" value="rve"/>
    <property type="match status" value="1"/>
</dbReference>
<dbReference type="AlphaFoldDB" id="A0A8T0BRK1"/>
<dbReference type="PROSITE" id="PS50878">
    <property type="entry name" value="RT_POL"/>
    <property type="match status" value="1"/>
</dbReference>
<dbReference type="Pfam" id="PF00078">
    <property type="entry name" value="RVT_1"/>
    <property type="match status" value="1"/>
</dbReference>
<protein>
    <recommendedName>
        <fullName evidence="3">Gypsy retrotransposon integrase-like protein 1</fullName>
        <ecNumber evidence="2">3.1.26.4</ecNumber>
    </recommendedName>
</protein>
<feature type="non-terminal residue" evidence="6">
    <location>
        <position position="1"/>
    </location>
</feature>
<feature type="domain" description="Reverse transcriptase" evidence="4">
    <location>
        <begin position="33"/>
        <end position="210"/>
    </location>
</feature>
<dbReference type="Gene3D" id="3.30.420.10">
    <property type="entry name" value="Ribonuclease H-like superfamily/Ribonuclease H"/>
    <property type="match status" value="1"/>
</dbReference>
<evidence type="ECO:0000313" key="6">
    <source>
        <dbReference type="EMBL" id="KAF7709013.1"/>
    </source>
</evidence>
<dbReference type="PANTHER" id="PTHR37984:SF11">
    <property type="entry name" value="INTEGRASE CATALYTIC DOMAIN-CONTAINING PROTEIN"/>
    <property type="match status" value="1"/>
</dbReference>
<evidence type="ECO:0000259" key="4">
    <source>
        <dbReference type="PROSITE" id="PS50878"/>
    </source>
</evidence>
<comment type="caution">
    <text evidence="6">The sequence shown here is derived from an EMBL/GenBank/DDBJ whole genome shotgun (WGS) entry which is preliminary data.</text>
</comment>
<dbReference type="InterPro" id="IPR000477">
    <property type="entry name" value="RT_dom"/>
</dbReference>
<dbReference type="InterPro" id="IPR041588">
    <property type="entry name" value="Integrase_H2C2"/>
</dbReference>
<dbReference type="InterPro" id="IPR050951">
    <property type="entry name" value="Retrovirus_Pol_polyprotein"/>
</dbReference>
<feature type="domain" description="Integrase catalytic" evidence="5">
    <location>
        <begin position="331"/>
        <end position="484"/>
    </location>
</feature>
<dbReference type="InterPro" id="IPR043128">
    <property type="entry name" value="Rev_trsase/Diguanyl_cyclase"/>
</dbReference>
<dbReference type="CDD" id="cd01647">
    <property type="entry name" value="RT_LTR"/>
    <property type="match status" value="1"/>
</dbReference>
<proteinExistence type="inferred from homology"/>
<dbReference type="EC" id="3.1.26.4" evidence="2"/>
<dbReference type="Gene3D" id="3.30.70.270">
    <property type="match status" value="2"/>
</dbReference>
<dbReference type="InterPro" id="IPR043502">
    <property type="entry name" value="DNA/RNA_pol_sf"/>
</dbReference>
<dbReference type="FunFam" id="3.30.420.10:FF:000063">
    <property type="entry name" value="Retrovirus-related Pol polyprotein from transposon 297-like Protein"/>
    <property type="match status" value="1"/>
</dbReference>
<evidence type="ECO:0000313" key="7">
    <source>
        <dbReference type="Proteomes" id="UP000606274"/>
    </source>
</evidence>
<accession>A0A8T0BRK1</accession>
<keyword evidence="7" id="KW-1185">Reference proteome</keyword>
<dbReference type="SUPFAM" id="SSF53098">
    <property type="entry name" value="Ribonuclease H-like"/>
    <property type="match status" value="1"/>
</dbReference>
<dbReference type="GO" id="GO:0003676">
    <property type="term" value="F:nucleic acid binding"/>
    <property type="evidence" value="ECO:0007669"/>
    <property type="project" value="InterPro"/>
</dbReference>
<dbReference type="InterPro" id="IPR001584">
    <property type="entry name" value="Integrase_cat-core"/>
</dbReference>
<organism evidence="6 7">
    <name type="scientific">Silurus meridionalis</name>
    <name type="common">Southern catfish</name>
    <name type="synonym">Silurus soldatovi meridionalis</name>
    <dbReference type="NCBI Taxonomy" id="175797"/>
    <lineage>
        <taxon>Eukaryota</taxon>
        <taxon>Metazoa</taxon>
        <taxon>Chordata</taxon>
        <taxon>Craniata</taxon>
        <taxon>Vertebrata</taxon>
        <taxon>Euteleostomi</taxon>
        <taxon>Actinopterygii</taxon>
        <taxon>Neopterygii</taxon>
        <taxon>Teleostei</taxon>
        <taxon>Ostariophysi</taxon>
        <taxon>Siluriformes</taxon>
        <taxon>Siluridae</taxon>
        <taxon>Silurus</taxon>
    </lineage>
</organism>
<dbReference type="Gene3D" id="3.10.10.10">
    <property type="entry name" value="HIV Type 1 Reverse Transcriptase, subunit A, domain 1"/>
    <property type="match status" value="1"/>
</dbReference>
<dbReference type="InterPro" id="IPR012337">
    <property type="entry name" value="RNaseH-like_sf"/>
</dbReference>
<dbReference type="InterPro" id="IPR036397">
    <property type="entry name" value="RNaseH_sf"/>
</dbReference>